<evidence type="ECO:0000256" key="5">
    <source>
        <dbReference type="ARBA" id="ARBA00022801"/>
    </source>
</evidence>
<dbReference type="STRING" id="1797725.A3A49_01455"/>
<comment type="subcellular location">
    <subcellularLocation>
        <location evidence="1">Cell membrane</location>
        <topology evidence="1">Multi-pass membrane protein</topology>
    </subcellularLocation>
</comment>
<evidence type="ECO:0000256" key="2">
    <source>
        <dbReference type="ARBA" id="ARBA00022475"/>
    </source>
</evidence>
<keyword evidence="5" id="KW-0378">Hydrolase</keyword>
<keyword evidence="7 8" id="KW-0472">Membrane</keyword>
<dbReference type="GO" id="GO:0008233">
    <property type="term" value="F:peptidase activity"/>
    <property type="evidence" value="ECO:0007669"/>
    <property type="project" value="UniProtKB-KW"/>
</dbReference>
<dbReference type="AlphaFoldDB" id="A0A1F5H3B7"/>
<comment type="caution">
    <text evidence="9">The sequence shown here is derived from an EMBL/GenBank/DDBJ whole genome shotgun (WGS) entry which is preliminary data.</text>
</comment>
<feature type="transmembrane region" description="Helical" evidence="8">
    <location>
        <begin position="12"/>
        <end position="32"/>
    </location>
</feature>
<accession>A0A1F5H3B7</accession>
<dbReference type="NCBIfam" id="TIGR04178">
    <property type="entry name" value="exo_archaeo"/>
    <property type="match status" value="1"/>
</dbReference>
<evidence type="ECO:0000256" key="6">
    <source>
        <dbReference type="ARBA" id="ARBA00022989"/>
    </source>
</evidence>
<keyword evidence="2" id="KW-1003">Cell membrane</keyword>
<proteinExistence type="predicted"/>
<feature type="transmembrane region" description="Helical" evidence="8">
    <location>
        <begin position="88"/>
        <end position="109"/>
    </location>
</feature>
<evidence type="ECO:0000256" key="3">
    <source>
        <dbReference type="ARBA" id="ARBA00022670"/>
    </source>
</evidence>
<dbReference type="GO" id="GO:0005886">
    <property type="term" value="C:plasma membrane"/>
    <property type="evidence" value="ECO:0007669"/>
    <property type="project" value="UniProtKB-SubCell"/>
</dbReference>
<sequence>MSDLILREKNRFSSLFLMVALLLMVIPFISTFNEFLTKILLNFKLYALLESVVVPYEAKVVAGFYNMLGITAAANNYGVWVKNMYLEIQWNCLGWQSVVLLIASYITGFQGKFTLSSRIEVIIIGFMGVYLINMFRILIVGLLATFWGKYAAFIFHDWLSLVFVIGWFFAYWWFSYSFVLEEEQGVKYKSA</sequence>
<evidence type="ECO:0000313" key="9">
    <source>
        <dbReference type="EMBL" id="OGD98656.1"/>
    </source>
</evidence>
<evidence type="ECO:0000256" key="1">
    <source>
        <dbReference type="ARBA" id="ARBA00004651"/>
    </source>
</evidence>
<keyword evidence="6 8" id="KW-1133">Transmembrane helix</keyword>
<name>A0A1F5H3B7_9BACT</name>
<feature type="transmembrane region" description="Helical" evidence="8">
    <location>
        <begin position="153"/>
        <end position="174"/>
    </location>
</feature>
<keyword evidence="3" id="KW-0645">Protease</keyword>
<evidence type="ECO:0000256" key="8">
    <source>
        <dbReference type="SAM" id="Phobius"/>
    </source>
</evidence>
<dbReference type="GO" id="GO:0006508">
    <property type="term" value="P:proteolysis"/>
    <property type="evidence" value="ECO:0007669"/>
    <property type="project" value="UniProtKB-KW"/>
</dbReference>
<evidence type="ECO:0000313" key="10">
    <source>
        <dbReference type="Proteomes" id="UP000176740"/>
    </source>
</evidence>
<dbReference type="InterPro" id="IPR026392">
    <property type="entry name" value="Exo/Archaeosortase_dom"/>
</dbReference>
<organism evidence="9 10">
    <name type="scientific">Candidatus Curtissbacteria bacterium RIFCSPLOWO2_01_FULL_38_11b</name>
    <dbReference type="NCBI Taxonomy" id="1797725"/>
    <lineage>
        <taxon>Bacteria</taxon>
        <taxon>Candidatus Curtissiibacteriota</taxon>
    </lineage>
</organism>
<dbReference type="Proteomes" id="UP000176740">
    <property type="component" value="Unassembled WGS sequence"/>
</dbReference>
<keyword evidence="4 8" id="KW-0812">Transmembrane</keyword>
<evidence type="ECO:0008006" key="11">
    <source>
        <dbReference type="Google" id="ProtNLM"/>
    </source>
</evidence>
<dbReference type="EMBL" id="MFBO01000006">
    <property type="protein sequence ID" value="OGD98656.1"/>
    <property type="molecule type" value="Genomic_DNA"/>
</dbReference>
<evidence type="ECO:0000256" key="4">
    <source>
        <dbReference type="ARBA" id="ARBA00022692"/>
    </source>
</evidence>
<protein>
    <recommendedName>
        <fullName evidence="11">Exosortase/archaeosortase family protein</fullName>
    </recommendedName>
</protein>
<feature type="transmembrane region" description="Helical" evidence="8">
    <location>
        <begin position="121"/>
        <end position="147"/>
    </location>
</feature>
<evidence type="ECO:0000256" key="7">
    <source>
        <dbReference type="ARBA" id="ARBA00023136"/>
    </source>
</evidence>
<reference evidence="9 10" key="1">
    <citation type="journal article" date="2016" name="Nat. Commun.">
        <title>Thousands of microbial genomes shed light on interconnected biogeochemical processes in an aquifer system.</title>
        <authorList>
            <person name="Anantharaman K."/>
            <person name="Brown C.T."/>
            <person name="Hug L.A."/>
            <person name="Sharon I."/>
            <person name="Castelle C.J."/>
            <person name="Probst A.J."/>
            <person name="Thomas B.C."/>
            <person name="Singh A."/>
            <person name="Wilkins M.J."/>
            <person name="Karaoz U."/>
            <person name="Brodie E.L."/>
            <person name="Williams K.H."/>
            <person name="Hubbard S.S."/>
            <person name="Banfield J.F."/>
        </authorList>
    </citation>
    <scope>NUCLEOTIDE SEQUENCE [LARGE SCALE GENOMIC DNA]</scope>
</reference>
<gene>
    <name evidence="9" type="ORF">A3A49_01455</name>
</gene>